<dbReference type="GO" id="GO:0016042">
    <property type="term" value="P:lipid catabolic process"/>
    <property type="evidence" value="ECO:0007669"/>
    <property type="project" value="UniProtKB-UniRule"/>
</dbReference>
<dbReference type="EMBL" id="KB908877">
    <property type="protein sequence ID" value="EOA81099.1"/>
    <property type="molecule type" value="Genomic_DNA"/>
</dbReference>
<sequence>MGDSPTTDPYLYTLNCCPFCSQISEVTVRVKPATAGLRVLSIDGGGIRAAIPIQFLCALENAIGLDIPIQEHFDLAYGTSSGGLVVLALYGLGMRVEESFHLFSQLAARIFRGRSYFGLGMFTALYAFITSWRHGRFPSSDIEGALAELFGEATMLDLHYVSAIGARVGLAVVDANTLDTCLVTSYNGMTSTHSDEGRTNPSTYRPLRSDDAASEIRIKDAARCTSAAPWYFTPHKMPGHSTFMDGGLSDNNPCMLAVQELHKIAPRLSRADHFVSVGTGISTTRKGAKADFYPSLFFGNSSIPQTVNHYYSENFNGDKQFALLRQILAASLPGGIASVNEWLHRFNLPVEGELPDLSDFLAIGSLAKAARSYFTGDPAVHELADVALALTFYFELQPGWIEPSGQRC</sequence>
<keyword evidence="6" id="KW-1185">Reference proteome</keyword>
<keyword evidence="2" id="KW-0442">Lipid degradation</keyword>
<dbReference type="Gene3D" id="3.40.1090.10">
    <property type="entry name" value="Cytosolic phospholipase A2 catalytic domain"/>
    <property type="match status" value="1"/>
</dbReference>
<dbReference type="GO" id="GO:0019369">
    <property type="term" value="P:arachidonate metabolic process"/>
    <property type="evidence" value="ECO:0007669"/>
    <property type="project" value="TreeGrafter"/>
</dbReference>
<feature type="domain" description="PNPLA" evidence="4">
    <location>
        <begin position="40"/>
        <end position="258"/>
    </location>
</feature>
<reference evidence="5 6" key="1">
    <citation type="journal article" date="2012" name="PLoS Pathog.">
        <title>Diverse lifestyles and strategies of plant pathogenesis encoded in the genomes of eighteen Dothideomycetes fungi.</title>
        <authorList>
            <person name="Ohm R.A."/>
            <person name="Feau N."/>
            <person name="Henrissat B."/>
            <person name="Schoch C.L."/>
            <person name="Horwitz B.A."/>
            <person name="Barry K.W."/>
            <person name="Condon B.J."/>
            <person name="Copeland A.C."/>
            <person name="Dhillon B."/>
            <person name="Glaser F."/>
            <person name="Hesse C.N."/>
            <person name="Kosti I."/>
            <person name="LaButti K."/>
            <person name="Lindquist E.A."/>
            <person name="Lucas S."/>
            <person name="Salamov A.A."/>
            <person name="Bradshaw R.E."/>
            <person name="Ciuffetti L."/>
            <person name="Hamelin R.C."/>
            <person name="Kema G.H.J."/>
            <person name="Lawrence C."/>
            <person name="Scott J.A."/>
            <person name="Spatafora J.W."/>
            <person name="Turgeon B.G."/>
            <person name="de Wit P.J.G.M."/>
            <person name="Zhong S."/>
            <person name="Goodwin S.B."/>
            <person name="Grigoriev I.V."/>
        </authorList>
    </citation>
    <scope>NUCLEOTIDE SEQUENCE [LARGE SCALE GENOMIC DNA]</scope>
    <source>
        <strain evidence="6">28A</strain>
    </source>
</reference>
<keyword evidence="3" id="KW-0812">Transmembrane</keyword>
<evidence type="ECO:0000256" key="1">
    <source>
        <dbReference type="ARBA" id="ARBA00023098"/>
    </source>
</evidence>
<evidence type="ECO:0000313" key="6">
    <source>
        <dbReference type="Proteomes" id="UP000016935"/>
    </source>
</evidence>
<dbReference type="GeneID" id="19402806"/>
<evidence type="ECO:0000256" key="2">
    <source>
        <dbReference type="PROSITE-ProRule" id="PRU01161"/>
    </source>
</evidence>
<dbReference type="Pfam" id="PF01734">
    <property type="entry name" value="Patatin"/>
    <property type="match status" value="1"/>
</dbReference>
<feature type="short sequence motif" description="DGA/G" evidence="2">
    <location>
        <begin position="245"/>
        <end position="247"/>
    </location>
</feature>
<feature type="active site" description="Proton acceptor" evidence="2">
    <location>
        <position position="245"/>
    </location>
</feature>
<keyword evidence="2" id="KW-0378">Hydrolase</keyword>
<dbReference type="PANTHER" id="PTHR24185">
    <property type="entry name" value="CALCIUM-INDEPENDENT PHOSPHOLIPASE A2-GAMMA"/>
    <property type="match status" value="1"/>
</dbReference>
<keyword evidence="3" id="KW-0472">Membrane</keyword>
<dbReference type="RefSeq" id="XP_008031208.1">
    <property type="nucleotide sequence ID" value="XM_008033017.1"/>
</dbReference>
<dbReference type="HOGENOM" id="CLU_733627_0_0_1"/>
<gene>
    <name evidence="5" type="ORF">SETTUDRAFT_24606</name>
</gene>
<comment type="caution">
    <text evidence="2">Lacks conserved residue(s) required for the propagation of feature annotation.</text>
</comment>
<dbReference type="PROSITE" id="PS51635">
    <property type="entry name" value="PNPLA"/>
    <property type="match status" value="1"/>
</dbReference>
<dbReference type="Proteomes" id="UP000016935">
    <property type="component" value="Unassembled WGS sequence"/>
</dbReference>
<dbReference type="eggNOG" id="KOG0513">
    <property type="taxonomic scope" value="Eukaryota"/>
</dbReference>
<organism evidence="5 6">
    <name type="scientific">Exserohilum turcicum (strain 28A)</name>
    <name type="common">Northern leaf blight fungus</name>
    <name type="synonym">Setosphaeria turcica</name>
    <dbReference type="NCBI Taxonomy" id="671987"/>
    <lineage>
        <taxon>Eukaryota</taxon>
        <taxon>Fungi</taxon>
        <taxon>Dikarya</taxon>
        <taxon>Ascomycota</taxon>
        <taxon>Pezizomycotina</taxon>
        <taxon>Dothideomycetes</taxon>
        <taxon>Pleosporomycetidae</taxon>
        <taxon>Pleosporales</taxon>
        <taxon>Pleosporineae</taxon>
        <taxon>Pleosporaceae</taxon>
        <taxon>Exserohilum</taxon>
    </lineage>
</organism>
<evidence type="ECO:0000256" key="3">
    <source>
        <dbReference type="SAM" id="Phobius"/>
    </source>
</evidence>
<dbReference type="GO" id="GO:0016020">
    <property type="term" value="C:membrane"/>
    <property type="evidence" value="ECO:0007669"/>
    <property type="project" value="TreeGrafter"/>
</dbReference>
<keyword evidence="1 2" id="KW-0443">Lipid metabolism</keyword>
<dbReference type="OrthoDB" id="194358at2759"/>
<dbReference type="PANTHER" id="PTHR24185:SF8">
    <property type="entry name" value="PNPLA DOMAIN-CONTAINING PROTEIN"/>
    <property type="match status" value="1"/>
</dbReference>
<evidence type="ECO:0000313" key="5">
    <source>
        <dbReference type="EMBL" id="EOA81099.1"/>
    </source>
</evidence>
<dbReference type="SUPFAM" id="SSF52151">
    <property type="entry name" value="FabD/lysophospholipase-like"/>
    <property type="match status" value="1"/>
</dbReference>
<feature type="transmembrane region" description="Helical" evidence="3">
    <location>
        <begin position="115"/>
        <end position="132"/>
    </location>
</feature>
<dbReference type="CDD" id="cd07199">
    <property type="entry name" value="Pat17_PNPLA8_PNPLA9_like"/>
    <property type="match status" value="1"/>
</dbReference>
<name>R0JUC2_EXST2</name>
<reference evidence="5 6" key="2">
    <citation type="journal article" date="2013" name="PLoS Genet.">
        <title>Comparative genome structure, secondary metabolite, and effector coding capacity across Cochliobolus pathogens.</title>
        <authorList>
            <person name="Condon B.J."/>
            <person name="Leng Y."/>
            <person name="Wu D."/>
            <person name="Bushley K.E."/>
            <person name="Ohm R.A."/>
            <person name="Otillar R."/>
            <person name="Martin J."/>
            <person name="Schackwitz W."/>
            <person name="Grimwood J."/>
            <person name="MohdZainudin N."/>
            <person name="Xue C."/>
            <person name="Wang R."/>
            <person name="Manning V.A."/>
            <person name="Dhillon B."/>
            <person name="Tu Z.J."/>
            <person name="Steffenson B.J."/>
            <person name="Salamov A."/>
            <person name="Sun H."/>
            <person name="Lowry S."/>
            <person name="LaButti K."/>
            <person name="Han J."/>
            <person name="Copeland A."/>
            <person name="Lindquist E."/>
            <person name="Barry K."/>
            <person name="Schmutz J."/>
            <person name="Baker S.E."/>
            <person name="Ciuffetti L.M."/>
            <person name="Grigoriev I.V."/>
            <person name="Zhong S."/>
            <person name="Turgeon B.G."/>
        </authorList>
    </citation>
    <scope>NUCLEOTIDE SEQUENCE [LARGE SCALE GENOMIC DNA]</scope>
    <source>
        <strain evidence="6">28A</strain>
    </source>
</reference>
<protein>
    <recommendedName>
        <fullName evidence="4">PNPLA domain-containing protein</fullName>
    </recommendedName>
</protein>
<feature type="transmembrane region" description="Helical" evidence="3">
    <location>
        <begin position="75"/>
        <end position="94"/>
    </location>
</feature>
<feature type="short sequence motif" description="GXSXG" evidence="2">
    <location>
        <begin position="78"/>
        <end position="82"/>
    </location>
</feature>
<evidence type="ECO:0000259" key="4">
    <source>
        <dbReference type="PROSITE" id="PS51635"/>
    </source>
</evidence>
<dbReference type="AlphaFoldDB" id="R0JUC2"/>
<accession>R0JUC2</accession>
<dbReference type="InterPro" id="IPR002641">
    <property type="entry name" value="PNPLA_dom"/>
</dbReference>
<keyword evidence="3" id="KW-1133">Transmembrane helix</keyword>
<dbReference type="GO" id="GO:0047499">
    <property type="term" value="F:calcium-independent phospholipase A2 activity"/>
    <property type="evidence" value="ECO:0007669"/>
    <property type="project" value="TreeGrafter"/>
</dbReference>
<dbReference type="STRING" id="671987.R0JUC2"/>
<dbReference type="GO" id="GO:0046486">
    <property type="term" value="P:glycerolipid metabolic process"/>
    <property type="evidence" value="ECO:0007669"/>
    <property type="project" value="UniProtKB-ARBA"/>
</dbReference>
<proteinExistence type="predicted"/>
<dbReference type="InterPro" id="IPR016035">
    <property type="entry name" value="Acyl_Trfase/lysoPLipase"/>
</dbReference>
<feature type="active site" description="Nucleophile" evidence="2">
    <location>
        <position position="80"/>
    </location>
</feature>